<feature type="domain" description="AMP-dependent synthetase/ligase" evidence="3">
    <location>
        <begin position="486"/>
        <end position="641"/>
    </location>
</feature>
<dbReference type="GO" id="GO:0005737">
    <property type="term" value="C:cytoplasm"/>
    <property type="evidence" value="ECO:0007669"/>
    <property type="project" value="TreeGrafter"/>
</dbReference>
<gene>
    <name evidence="4" type="ORF">MYCFIDRAFT_177297</name>
</gene>
<dbReference type="Pfam" id="PF00501">
    <property type="entry name" value="AMP-binding"/>
    <property type="match status" value="1"/>
</dbReference>
<dbReference type="GO" id="GO:0031177">
    <property type="term" value="F:phosphopantetheine binding"/>
    <property type="evidence" value="ECO:0007669"/>
    <property type="project" value="TreeGrafter"/>
</dbReference>
<evidence type="ECO:0000259" key="3">
    <source>
        <dbReference type="Pfam" id="PF00501"/>
    </source>
</evidence>
<accession>M3AS79</accession>
<organism evidence="4 5">
    <name type="scientific">Pseudocercospora fijiensis (strain CIRAD86)</name>
    <name type="common">Black leaf streak disease fungus</name>
    <name type="synonym">Mycosphaerella fijiensis</name>
    <dbReference type="NCBI Taxonomy" id="383855"/>
    <lineage>
        <taxon>Eukaryota</taxon>
        <taxon>Fungi</taxon>
        <taxon>Dikarya</taxon>
        <taxon>Ascomycota</taxon>
        <taxon>Pezizomycotina</taxon>
        <taxon>Dothideomycetes</taxon>
        <taxon>Dothideomycetidae</taxon>
        <taxon>Mycosphaerellales</taxon>
        <taxon>Mycosphaerellaceae</taxon>
        <taxon>Pseudocercospora</taxon>
    </lineage>
</organism>
<dbReference type="SUPFAM" id="SSF52777">
    <property type="entry name" value="CoA-dependent acyltransferases"/>
    <property type="match status" value="1"/>
</dbReference>
<dbReference type="GO" id="GO:0044550">
    <property type="term" value="P:secondary metabolite biosynthetic process"/>
    <property type="evidence" value="ECO:0007669"/>
    <property type="project" value="TreeGrafter"/>
</dbReference>
<name>M3AS79_PSEFD</name>
<dbReference type="InterPro" id="IPR000873">
    <property type="entry name" value="AMP-dep_synth/lig_dom"/>
</dbReference>
<dbReference type="Gene3D" id="3.30.300.30">
    <property type="match status" value="1"/>
</dbReference>
<dbReference type="STRING" id="383855.M3AS79"/>
<dbReference type="Proteomes" id="UP000016932">
    <property type="component" value="Unassembled WGS sequence"/>
</dbReference>
<dbReference type="Gene3D" id="3.40.50.12780">
    <property type="entry name" value="N-terminal domain of ligase-like"/>
    <property type="match status" value="1"/>
</dbReference>
<reference evidence="4 5" key="1">
    <citation type="journal article" date="2012" name="PLoS Pathog.">
        <title>Diverse lifestyles and strategies of plant pathogenesis encoded in the genomes of eighteen Dothideomycetes fungi.</title>
        <authorList>
            <person name="Ohm R.A."/>
            <person name="Feau N."/>
            <person name="Henrissat B."/>
            <person name="Schoch C.L."/>
            <person name="Horwitz B.A."/>
            <person name="Barry K.W."/>
            <person name="Condon B.J."/>
            <person name="Copeland A.C."/>
            <person name="Dhillon B."/>
            <person name="Glaser F."/>
            <person name="Hesse C.N."/>
            <person name="Kosti I."/>
            <person name="LaButti K."/>
            <person name="Lindquist E.A."/>
            <person name="Lucas S."/>
            <person name="Salamov A.A."/>
            <person name="Bradshaw R.E."/>
            <person name="Ciuffetti L."/>
            <person name="Hamelin R.C."/>
            <person name="Kema G.H.J."/>
            <person name="Lawrence C."/>
            <person name="Scott J.A."/>
            <person name="Spatafora J.W."/>
            <person name="Turgeon B.G."/>
            <person name="de Wit P.J.G.M."/>
            <person name="Zhong S."/>
            <person name="Goodwin S.B."/>
            <person name="Grigoriev I.V."/>
        </authorList>
    </citation>
    <scope>NUCLEOTIDE SEQUENCE [LARGE SCALE GENOMIC DNA]</scope>
    <source>
        <strain evidence="4 5">CIRAD86</strain>
    </source>
</reference>
<dbReference type="Gene3D" id="3.40.50.150">
    <property type="entry name" value="Vaccinia Virus protein VP39"/>
    <property type="match status" value="1"/>
</dbReference>
<dbReference type="EMBL" id="KB446561">
    <property type="protein sequence ID" value="EME80347.1"/>
    <property type="molecule type" value="Genomic_DNA"/>
</dbReference>
<dbReference type="HOGENOM" id="CLU_418626_0_0_1"/>
<dbReference type="KEGG" id="pfj:MYCFIDRAFT_177297"/>
<keyword evidence="2" id="KW-0597">Phosphoprotein</keyword>
<dbReference type="GeneID" id="19333714"/>
<proteinExistence type="predicted"/>
<keyword evidence="1" id="KW-0596">Phosphopantetheine</keyword>
<dbReference type="CDD" id="cd02440">
    <property type="entry name" value="AdoMet_MTases"/>
    <property type="match status" value="1"/>
</dbReference>
<keyword evidence="5" id="KW-1185">Reference proteome</keyword>
<evidence type="ECO:0000256" key="2">
    <source>
        <dbReference type="ARBA" id="ARBA00022553"/>
    </source>
</evidence>
<evidence type="ECO:0000313" key="5">
    <source>
        <dbReference type="Proteomes" id="UP000016932"/>
    </source>
</evidence>
<protein>
    <recommendedName>
        <fullName evidence="3">AMP-dependent synthetase/ligase domain-containing protein</fullName>
    </recommendedName>
</protein>
<dbReference type="Gene3D" id="3.30.559.30">
    <property type="entry name" value="Nonribosomal peptide synthetase, condensation domain"/>
    <property type="match status" value="1"/>
</dbReference>
<sequence length="655" mass="72149">MIMIIGADYECEMIGFIVGHTDDVEDADNVDERHMFSELHELDPSKLGHDFLGWTSMYDGKPIDRAEMCEWLDDTIATIVDDRPLGHVLEIGTGTGMVLFNLPDQLESYVGIEPSQSAATFVTRMANAIPHLAGRTTVHVGSASDVGKLDGLRPDVVVINSVAQYFPSRDYLENVVHTLTQLPGVSRLVFGDLRSGATGNSCGLPDGGQLGSTALTTGRLRRGLPSTSILLRGQISSTLPLSYRAPGDHLKHGKIKDSVREHLQSKLPSYMVPTAFVVMDALPLNANGKVDHATARTYCDYKYHLPAIRRCFGNAPSFYSGACQGQNPSSLIDPLPIQYCDFLDGTRNGNTGLVSLQTVVRRNCRQTTTDREFQLATRIRTNLQGVEAETIKPVNPTTRFDLELHINHAGQRLEGTVLYARALYHARTISSLCSIFQELLRRGLREPHVHVHALELSDGVAYNHKQEFFNIEYTDFPCDASVVELFREQAIRQPDAMAVRHDSGWLSYAQLDRLSEKLSRWLLSRHPTPSGLVAVHMPRSCEAIVAFMGIMKAGLAYLPLDVNAPVGRTRKILSLAPVCKLVLISNELLPESALCRAEPPANVHFADIADALATHERIDVTTAPVEIRATDLAYCIFTSGSHTPIITIIVNNKAK</sequence>
<evidence type="ECO:0000256" key="1">
    <source>
        <dbReference type="ARBA" id="ARBA00022450"/>
    </source>
</evidence>
<dbReference type="InterPro" id="IPR029063">
    <property type="entry name" value="SAM-dependent_MTases_sf"/>
</dbReference>
<dbReference type="VEuPathDB" id="FungiDB:MYCFIDRAFT_177297"/>
<dbReference type="PANTHER" id="PTHR45527">
    <property type="entry name" value="NONRIBOSOMAL PEPTIDE SYNTHETASE"/>
    <property type="match status" value="1"/>
</dbReference>
<dbReference type="RefSeq" id="XP_007929312.1">
    <property type="nucleotide sequence ID" value="XM_007931121.1"/>
</dbReference>
<dbReference type="InterPro" id="IPR042099">
    <property type="entry name" value="ANL_N_sf"/>
</dbReference>
<dbReference type="GO" id="GO:0043041">
    <property type="term" value="P:amino acid activation for nonribosomal peptide biosynthetic process"/>
    <property type="evidence" value="ECO:0007669"/>
    <property type="project" value="TreeGrafter"/>
</dbReference>
<dbReference type="PANTHER" id="PTHR45527:SF1">
    <property type="entry name" value="FATTY ACID SYNTHASE"/>
    <property type="match status" value="1"/>
</dbReference>
<dbReference type="eggNOG" id="KOG1178">
    <property type="taxonomic scope" value="Eukaryota"/>
</dbReference>
<dbReference type="InterPro" id="IPR045851">
    <property type="entry name" value="AMP-bd_C_sf"/>
</dbReference>
<dbReference type="OrthoDB" id="416786at2759"/>
<dbReference type="AlphaFoldDB" id="M3AS79"/>
<evidence type="ECO:0000313" key="4">
    <source>
        <dbReference type="EMBL" id="EME80347.1"/>
    </source>
</evidence>
<dbReference type="SUPFAM" id="SSF56801">
    <property type="entry name" value="Acetyl-CoA synthetase-like"/>
    <property type="match status" value="2"/>
</dbReference>
<dbReference type="SUPFAM" id="SSF53335">
    <property type="entry name" value="S-adenosyl-L-methionine-dependent methyltransferases"/>
    <property type="match status" value="1"/>
</dbReference>